<dbReference type="Proteomes" id="UP001500920">
    <property type="component" value="Unassembled WGS sequence"/>
</dbReference>
<organism evidence="3 4">
    <name type="scientific">Salinicoccus jeotgali</name>
    <dbReference type="NCBI Taxonomy" id="381634"/>
    <lineage>
        <taxon>Bacteria</taxon>
        <taxon>Bacillati</taxon>
        <taxon>Bacillota</taxon>
        <taxon>Bacilli</taxon>
        <taxon>Bacillales</taxon>
        <taxon>Staphylococcaceae</taxon>
        <taxon>Salinicoccus</taxon>
    </lineage>
</organism>
<feature type="compositionally biased region" description="Basic and acidic residues" evidence="1">
    <location>
        <begin position="256"/>
        <end position="294"/>
    </location>
</feature>
<accession>A0ABP7EK17</accession>
<sequence>MATTKLGNSKQASRVINYAEKRAVEKSGMSCDPEYAKAQFKSLREFHGKNDGIQAHTIIQSFKPHETNEKQANQMGLELAEKVADGFQVSVYTHNDTEHIHNHIVINAVGLDGQKYKSNAKQRHHVKEMNDEVCRAHGLSVVEEKNADINYTLAEKSVLEKGQSSWKDEIRQAVNLSRSRTSDFESFQEDLGGLGIEMKLRGTTVSYKHPDVHKWVRAKKLGSEYEKEALENGFKREVESAETKTIDNPHEWAHFERVTSGRRSGRTEKAKQSAERTHDRDRAFTGRAEPENRPSVRKTRKRDNGLEL</sequence>
<keyword evidence="4" id="KW-1185">Reference proteome</keyword>
<evidence type="ECO:0000313" key="4">
    <source>
        <dbReference type="Proteomes" id="UP001500920"/>
    </source>
</evidence>
<evidence type="ECO:0000256" key="1">
    <source>
        <dbReference type="SAM" id="MobiDB-lite"/>
    </source>
</evidence>
<comment type="caution">
    <text evidence="3">The sequence shown here is derived from an EMBL/GenBank/DDBJ whole genome shotgun (WGS) entry which is preliminary data.</text>
</comment>
<dbReference type="RefSeq" id="WP_344701663.1">
    <property type="nucleotide sequence ID" value="NZ_BAABCK010000016.1"/>
</dbReference>
<proteinExistence type="predicted"/>
<feature type="domain" description="MobA/VirD2-like nuclease" evidence="2">
    <location>
        <begin position="20"/>
        <end position="139"/>
    </location>
</feature>
<gene>
    <name evidence="3" type="ORF">GCM10022378_07960</name>
</gene>
<dbReference type="InterPro" id="IPR005094">
    <property type="entry name" value="Endonuclease_MobA/VirD2"/>
</dbReference>
<feature type="region of interest" description="Disordered" evidence="1">
    <location>
        <begin position="256"/>
        <end position="308"/>
    </location>
</feature>
<protein>
    <submittedName>
        <fullName evidence="3">Relaxase/mobilization nuclease domain-containing protein</fullName>
    </submittedName>
</protein>
<evidence type="ECO:0000313" key="3">
    <source>
        <dbReference type="EMBL" id="GAA3720381.1"/>
    </source>
</evidence>
<reference evidence="4" key="1">
    <citation type="journal article" date="2019" name="Int. J. Syst. Evol. Microbiol.">
        <title>The Global Catalogue of Microorganisms (GCM) 10K type strain sequencing project: providing services to taxonomists for standard genome sequencing and annotation.</title>
        <authorList>
            <consortium name="The Broad Institute Genomics Platform"/>
            <consortium name="The Broad Institute Genome Sequencing Center for Infectious Disease"/>
            <person name="Wu L."/>
            <person name="Ma J."/>
        </authorList>
    </citation>
    <scope>NUCLEOTIDE SEQUENCE [LARGE SCALE GENOMIC DNA]</scope>
    <source>
        <strain evidence="4">JCM 16981</strain>
    </source>
</reference>
<name>A0ABP7EK17_9STAP</name>
<evidence type="ECO:0000259" key="2">
    <source>
        <dbReference type="Pfam" id="PF03432"/>
    </source>
</evidence>
<dbReference type="EMBL" id="BAABCK010000016">
    <property type="protein sequence ID" value="GAA3720381.1"/>
    <property type="molecule type" value="Genomic_DNA"/>
</dbReference>
<dbReference type="Pfam" id="PF03432">
    <property type="entry name" value="Relaxase"/>
    <property type="match status" value="1"/>
</dbReference>